<dbReference type="Gramene" id="KGN55338">
    <property type="protein sequence ID" value="KGN55338"/>
    <property type="gene ID" value="Csa_4G646120"/>
</dbReference>
<reference evidence="2 3" key="3">
    <citation type="journal article" date="2010" name="BMC Genomics">
        <title>Transcriptome sequencing and comparative analysis of cucumber flowers with different sex types.</title>
        <authorList>
            <person name="Guo S."/>
            <person name="Zheng Y."/>
            <person name="Joung J.G."/>
            <person name="Liu S."/>
            <person name="Zhang Z."/>
            <person name="Crasta O.R."/>
            <person name="Sobral B.W."/>
            <person name="Xu Y."/>
            <person name="Huang S."/>
            <person name="Fei Z."/>
        </authorList>
    </citation>
    <scope>NUCLEOTIDE SEQUENCE [LARGE SCALE GENOMIC DNA]</scope>
    <source>
        <strain evidence="3">cv. 9930</strain>
    </source>
</reference>
<protein>
    <submittedName>
        <fullName evidence="2">Uncharacterized protein</fullName>
    </submittedName>
</protein>
<reference evidence="2 3" key="1">
    <citation type="journal article" date="2009" name="Nat. Genet.">
        <title>The genome of the cucumber, Cucumis sativus L.</title>
        <authorList>
            <person name="Huang S."/>
            <person name="Li R."/>
            <person name="Zhang Z."/>
            <person name="Li L."/>
            <person name="Gu X."/>
            <person name="Fan W."/>
            <person name="Lucas W.J."/>
            <person name="Wang X."/>
            <person name="Xie B."/>
            <person name="Ni P."/>
            <person name="Ren Y."/>
            <person name="Zhu H."/>
            <person name="Li J."/>
            <person name="Lin K."/>
            <person name="Jin W."/>
            <person name="Fei Z."/>
            <person name="Li G."/>
            <person name="Staub J."/>
            <person name="Kilian A."/>
            <person name="van der Vossen E.A."/>
            <person name="Wu Y."/>
            <person name="Guo J."/>
            <person name="He J."/>
            <person name="Jia Z."/>
            <person name="Ren Y."/>
            <person name="Tian G."/>
            <person name="Lu Y."/>
            <person name="Ruan J."/>
            <person name="Qian W."/>
            <person name="Wang M."/>
            <person name="Huang Q."/>
            <person name="Li B."/>
            <person name="Xuan Z."/>
            <person name="Cao J."/>
            <person name="Asan"/>
            <person name="Wu Z."/>
            <person name="Zhang J."/>
            <person name="Cai Q."/>
            <person name="Bai Y."/>
            <person name="Zhao B."/>
            <person name="Han Y."/>
            <person name="Li Y."/>
            <person name="Li X."/>
            <person name="Wang S."/>
            <person name="Shi Q."/>
            <person name="Liu S."/>
            <person name="Cho W.K."/>
            <person name="Kim J.Y."/>
            <person name="Xu Y."/>
            <person name="Heller-Uszynska K."/>
            <person name="Miao H."/>
            <person name="Cheng Z."/>
            <person name="Zhang S."/>
            <person name="Wu J."/>
            <person name="Yang Y."/>
            <person name="Kang H."/>
            <person name="Li M."/>
            <person name="Liang H."/>
            <person name="Ren X."/>
            <person name="Shi Z."/>
            <person name="Wen M."/>
            <person name="Jian M."/>
            <person name="Yang H."/>
            <person name="Zhang G."/>
            <person name="Yang Z."/>
            <person name="Chen R."/>
            <person name="Liu S."/>
            <person name="Li J."/>
            <person name="Ma L."/>
            <person name="Liu H."/>
            <person name="Zhou Y."/>
            <person name="Zhao J."/>
            <person name="Fang X."/>
            <person name="Li G."/>
            <person name="Fang L."/>
            <person name="Li Y."/>
            <person name="Liu D."/>
            <person name="Zheng H."/>
            <person name="Zhang Y."/>
            <person name="Qin N."/>
            <person name="Li Z."/>
            <person name="Yang G."/>
            <person name="Yang S."/>
            <person name="Bolund L."/>
            <person name="Kristiansen K."/>
            <person name="Zheng H."/>
            <person name="Li S."/>
            <person name="Zhang X."/>
            <person name="Yang H."/>
            <person name="Wang J."/>
            <person name="Sun R."/>
            <person name="Zhang B."/>
            <person name="Jiang S."/>
            <person name="Wang J."/>
            <person name="Du Y."/>
            <person name="Li S."/>
        </authorList>
    </citation>
    <scope>NUCLEOTIDE SEQUENCE [LARGE SCALE GENOMIC DNA]</scope>
    <source>
        <strain evidence="3">cv. 9930</strain>
    </source>
</reference>
<organism evidence="2 3">
    <name type="scientific">Cucumis sativus</name>
    <name type="common">Cucumber</name>
    <dbReference type="NCBI Taxonomy" id="3659"/>
    <lineage>
        <taxon>Eukaryota</taxon>
        <taxon>Viridiplantae</taxon>
        <taxon>Streptophyta</taxon>
        <taxon>Embryophyta</taxon>
        <taxon>Tracheophyta</taxon>
        <taxon>Spermatophyta</taxon>
        <taxon>Magnoliopsida</taxon>
        <taxon>eudicotyledons</taxon>
        <taxon>Gunneridae</taxon>
        <taxon>Pentapetalae</taxon>
        <taxon>rosids</taxon>
        <taxon>fabids</taxon>
        <taxon>Cucurbitales</taxon>
        <taxon>Cucurbitaceae</taxon>
        <taxon>Benincaseae</taxon>
        <taxon>Cucumis</taxon>
    </lineage>
</organism>
<evidence type="ECO:0000313" key="2">
    <source>
        <dbReference type="EMBL" id="KGN55338.1"/>
    </source>
</evidence>
<proteinExistence type="predicted"/>
<name>A0A0A0L0Q2_CUCSA</name>
<evidence type="ECO:0000256" key="1">
    <source>
        <dbReference type="SAM" id="MobiDB-lite"/>
    </source>
</evidence>
<evidence type="ECO:0000313" key="3">
    <source>
        <dbReference type="Proteomes" id="UP000029981"/>
    </source>
</evidence>
<dbReference type="AlphaFoldDB" id="A0A0A0L0Q2"/>
<sequence>MAKGKEKKVGEEKWRRGNILEGLGQDRASCPVDPNNERDSKKDGVKREGHNRHLQILILLCNGQEALRQLQNPSDWSRFSP</sequence>
<reference evidence="2 3" key="4">
    <citation type="journal article" date="2011" name="BMC Genomics">
        <title>RNA-Seq improves annotation of protein-coding genes in the cucumber genome.</title>
        <authorList>
            <person name="Li Z."/>
            <person name="Zhang Z."/>
            <person name="Yan P."/>
            <person name="Huang S."/>
            <person name="Fei Z."/>
            <person name="Lin K."/>
        </authorList>
    </citation>
    <scope>NUCLEOTIDE SEQUENCE [LARGE SCALE GENOMIC DNA]</scope>
    <source>
        <strain evidence="3">cv. 9930</strain>
    </source>
</reference>
<keyword evidence="3" id="KW-1185">Reference proteome</keyword>
<gene>
    <name evidence="2" type="ORF">Csa_4G646120</name>
</gene>
<dbReference type="Proteomes" id="UP000029981">
    <property type="component" value="Chromosome 4"/>
</dbReference>
<accession>A0A0A0L0Q2</accession>
<feature type="region of interest" description="Disordered" evidence="1">
    <location>
        <begin position="1"/>
        <end position="48"/>
    </location>
</feature>
<feature type="compositionally biased region" description="Basic and acidic residues" evidence="1">
    <location>
        <begin position="35"/>
        <end position="48"/>
    </location>
</feature>
<dbReference type="EMBL" id="CM002925">
    <property type="protein sequence ID" value="KGN55338.1"/>
    <property type="molecule type" value="Genomic_DNA"/>
</dbReference>
<reference evidence="2 3" key="2">
    <citation type="journal article" date="2009" name="PLoS ONE">
        <title>An integrated genetic and cytogenetic map of the cucumber genome.</title>
        <authorList>
            <person name="Ren Y."/>
            <person name="Zhang Z."/>
            <person name="Liu J."/>
            <person name="Staub J.E."/>
            <person name="Han Y."/>
            <person name="Cheng Z."/>
            <person name="Li X."/>
            <person name="Lu J."/>
            <person name="Miao H."/>
            <person name="Kang H."/>
            <person name="Xie B."/>
            <person name="Gu X."/>
            <person name="Wang X."/>
            <person name="Du Y."/>
            <person name="Jin W."/>
            <person name="Huang S."/>
        </authorList>
    </citation>
    <scope>NUCLEOTIDE SEQUENCE [LARGE SCALE GENOMIC DNA]</scope>
    <source>
        <strain evidence="3">cv. 9930</strain>
    </source>
</reference>